<dbReference type="SUPFAM" id="SSF46785">
    <property type="entry name" value="Winged helix' DNA-binding domain"/>
    <property type="match status" value="1"/>
</dbReference>
<dbReference type="GO" id="GO:1900376">
    <property type="term" value="P:regulation of secondary metabolite biosynthetic process"/>
    <property type="evidence" value="ECO:0007669"/>
    <property type="project" value="TreeGrafter"/>
</dbReference>
<evidence type="ECO:0000256" key="2">
    <source>
        <dbReference type="ARBA" id="ARBA00022491"/>
    </source>
</evidence>
<dbReference type="CDD" id="cd07153">
    <property type="entry name" value="Fur_like"/>
    <property type="match status" value="1"/>
</dbReference>
<keyword evidence="5" id="KW-0238">DNA-binding</keyword>
<dbReference type="EMBL" id="VULN01000012">
    <property type="protein sequence ID" value="MSS82653.1"/>
    <property type="molecule type" value="Genomic_DNA"/>
</dbReference>
<keyword evidence="6" id="KW-0804">Transcription</keyword>
<evidence type="ECO:0000313" key="10">
    <source>
        <dbReference type="Proteomes" id="UP000441455"/>
    </source>
</evidence>
<evidence type="ECO:0000256" key="3">
    <source>
        <dbReference type="ARBA" id="ARBA00022833"/>
    </source>
</evidence>
<feature type="binding site" evidence="8">
    <location>
        <position position="131"/>
    </location>
    <ligand>
        <name>Fe cation</name>
        <dbReference type="ChEBI" id="CHEBI:24875"/>
    </ligand>
</feature>
<keyword evidence="7" id="KW-0479">Metal-binding</keyword>
<dbReference type="InterPro" id="IPR002481">
    <property type="entry name" value="FUR"/>
</dbReference>
<comment type="similarity">
    <text evidence="1">Belongs to the Fur family.</text>
</comment>
<feature type="binding site" evidence="7">
    <location>
        <position position="139"/>
    </location>
    <ligand>
        <name>Zn(2+)</name>
        <dbReference type="ChEBI" id="CHEBI:29105"/>
    </ligand>
</feature>
<dbReference type="Gene3D" id="1.10.10.10">
    <property type="entry name" value="Winged helix-like DNA-binding domain superfamily/Winged helix DNA-binding domain"/>
    <property type="match status" value="1"/>
</dbReference>
<dbReference type="RefSeq" id="WP_022487879.1">
    <property type="nucleotide sequence ID" value="NZ_VULN01000012.1"/>
</dbReference>
<keyword evidence="8" id="KW-0408">Iron</keyword>
<evidence type="ECO:0000256" key="1">
    <source>
        <dbReference type="ARBA" id="ARBA00007957"/>
    </source>
</evidence>
<reference evidence="9 10" key="1">
    <citation type="submission" date="2019-08" db="EMBL/GenBank/DDBJ databases">
        <title>In-depth cultivation of the pig gut microbiome towards novel bacterial diversity and tailored functional studies.</title>
        <authorList>
            <person name="Wylensek D."/>
            <person name="Hitch T.C.A."/>
            <person name="Clavel T."/>
        </authorList>
    </citation>
    <scope>NUCLEOTIDE SEQUENCE [LARGE SCALE GENOMIC DNA]</scope>
    <source>
        <strain evidence="9 10">WCA-389-WT-5B</strain>
    </source>
</reference>
<feature type="binding site" evidence="8">
    <location>
        <position position="93"/>
    </location>
    <ligand>
        <name>Fe cation</name>
        <dbReference type="ChEBI" id="CHEBI:24875"/>
    </ligand>
</feature>
<evidence type="ECO:0000256" key="6">
    <source>
        <dbReference type="ARBA" id="ARBA00023163"/>
    </source>
</evidence>
<keyword evidence="4" id="KW-0805">Transcription regulation</keyword>
<dbReference type="AlphaFoldDB" id="A0A6N7W2C6"/>
<evidence type="ECO:0000313" key="9">
    <source>
        <dbReference type="EMBL" id="MSS82653.1"/>
    </source>
</evidence>
<dbReference type="InterPro" id="IPR043135">
    <property type="entry name" value="Fur_C"/>
</dbReference>
<sequence>MDKNGSPLDARQLIRRAGLKCTQARCQVLELLLEQREVLSADDIYEKLLQAGASLNFSTVYRILESFTEKKLTEKVLLPQSRKYGFLLYTLSHTHHLICLGCHKVVNIDGCPLHGFEEELAQKTRFEIVGHYLELYGYCEECRKKGRY</sequence>
<dbReference type="GO" id="GO:0008270">
    <property type="term" value="F:zinc ion binding"/>
    <property type="evidence" value="ECO:0007669"/>
    <property type="project" value="TreeGrafter"/>
</dbReference>
<evidence type="ECO:0000256" key="7">
    <source>
        <dbReference type="PIRSR" id="PIRSR602481-1"/>
    </source>
</evidence>
<feature type="binding site" evidence="7">
    <location>
        <position position="142"/>
    </location>
    <ligand>
        <name>Zn(2+)</name>
        <dbReference type="ChEBI" id="CHEBI:29105"/>
    </ligand>
</feature>
<dbReference type="Pfam" id="PF01475">
    <property type="entry name" value="FUR"/>
    <property type="match status" value="1"/>
</dbReference>
<keyword evidence="3 7" id="KW-0862">Zinc</keyword>
<accession>A0A6N7W2C6</accession>
<dbReference type="Proteomes" id="UP000441455">
    <property type="component" value="Unassembled WGS sequence"/>
</dbReference>
<name>A0A6N7W2C6_ACIFE</name>
<dbReference type="OrthoDB" id="8659436at2"/>
<evidence type="ECO:0000256" key="5">
    <source>
        <dbReference type="ARBA" id="ARBA00023125"/>
    </source>
</evidence>
<dbReference type="InterPro" id="IPR036390">
    <property type="entry name" value="WH_DNA-bd_sf"/>
</dbReference>
<evidence type="ECO:0000256" key="8">
    <source>
        <dbReference type="PIRSR" id="PIRSR602481-2"/>
    </source>
</evidence>
<gene>
    <name evidence="9" type="ORF">FX155_08625</name>
</gene>
<dbReference type="InterPro" id="IPR036388">
    <property type="entry name" value="WH-like_DNA-bd_sf"/>
</dbReference>
<comment type="cofactor">
    <cofactor evidence="7">
        <name>Zn(2+)</name>
        <dbReference type="ChEBI" id="CHEBI:29105"/>
    </cofactor>
    <text evidence="7">Binds 1 zinc ion per subunit.</text>
</comment>
<dbReference type="GO" id="GO:0003700">
    <property type="term" value="F:DNA-binding transcription factor activity"/>
    <property type="evidence" value="ECO:0007669"/>
    <property type="project" value="InterPro"/>
</dbReference>
<feature type="binding site" evidence="7">
    <location>
        <position position="102"/>
    </location>
    <ligand>
        <name>Zn(2+)</name>
        <dbReference type="ChEBI" id="CHEBI:29105"/>
    </ligand>
</feature>
<dbReference type="GO" id="GO:0000976">
    <property type="term" value="F:transcription cis-regulatory region binding"/>
    <property type="evidence" value="ECO:0007669"/>
    <property type="project" value="TreeGrafter"/>
</dbReference>
<dbReference type="GO" id="GO:0045892">
    <property type="term" value="P:negative regulation of DNA-templated transcription"/>
    <property type="evidence" value="ECO:0007669"/>
    <property type="project" value="TreeGrafter"/>
</dbReference>
<comment type="cofactor">
    <cofactor evidence="8">
        <name>Mn(2+)</name>
        <dbReference type="ChEBI" id="CHEBI:29035"/>
    </cofactor>
    <cofactor evidence="8">
        <name>Fe(2+)</name>
        <dbReference type="ChEBI" id="CHEBI:29033"/>
    </cofactor>
    <text evidence="8">Binds 1 Mn(2+) or Fe(2+) ion per subunit.</text>
</comment>
<dbReference type="PANTHER" id="PTHR33202:SF8">
    <property type="entry name" value="PEROXIDE-RESPONSIVE REPRESSOR PERR"/>
    <property type="match status" value="1"/>
</dbReference>
<organism evidence="9 10">
    <name type="scientific">Acidaminococcus fermentans</name>
    <dbReference type="NCBI Taxonomy" id="905"/>
    <lineage>
        <taxon>Bacteria</taxon>
        <taxon>Bacillati</taxon>
        <taxon>Bacillota</taxon>
        <taxon>Negativicutes</taxon>
        <taxon>Acidaminococcales</taxon>
        <taxon>Acidaminococcaceae</taxon>
        <taxon>Acidaminococcus</taxon>
    </lineage>
</organism>
<evidence type="ECO:0000256" key="4">
    <source>
        <dbReference type="ARBA" id="ARBA00023015"/>
    </source>
</evidence>
<proteinExistence type="inferred from homology"/>
<dbReference type="PANTHER" id="PTHR33202">
    <property type="entry name" value="ZINC UPTAKE REGULATION PROTEIN"/>
    <property type="match status" value="1"/>
</dbReference>
<dbReference type="Gene3D" id="3.30.1490.190">
    <property type="match status" value="1"/>
</dbReference>
<feature type="binding site" evidence="7">
    <location>
        <position position="99"/>
    </location>
    <ligand>
        <name>Zn(2+)</name>
        <dbReference type="ChEBI" id="CHEBI:29105"/>
    </ligand>
</feature>
<comment type="caution">
    <text evidence="9">The sequence shown here is derived from an EMBL/GenBank/DDBJ whole genome shotgun (WGS) entry which is preliminary data.</text>
</comment>
<keyword evidence="2" id="KW-0678">Repressor</keyword>
<protein>
    <submittedName>
        <fullName evidence="9">Transcriptional repressor</fullName>
    </submittedName>
</protein>